<keyword evidence="11" id="KW-1185">Reference proteome</keyword>
<dbReference type="SUPFAM" id="SSF50156">
    <property type="entry name" value="PDZ domain-like"/>
    <property type="match status" value="2"/>
</dbReference>
<evidence type="ECO:0000256" key="5">
    <source>
        <dbReference type="ARBA" id="ARBA00022801"/>
    </source>
</evidence>
<accession>A0ABU7XI31</accession>
<comment type="similarity">
    <text evidence="1">Belongs to the peptidase S1C family.</text>
</comment>
<feature type="chain" id="PRO_5045452246" evidence="8">
    <location>
        <begin position="22"/>
        <end position="498"/>
    </location>
</feature>
<protein>
    <submittedName>
        <fullName evidence="10">DegQ family serine endoprotease</fullName>
    </submittedName>
</protein>
<dbReference type="Pfam" id="PF00595">
    <property type="entry name" value="PDZ"/>
    <property type="match status" value="1"/>
</dbReference>
<evidence type="ECO:0000256" key="8">
    <source>
        <dbReference type="SAM" id="SignalP"/>
    </source>
</evidence>
<feature type="domain" description="PDZ" evidence="9">
    <location>
        <begin position="284"/>
        <end position="359"/>
    </location>
</feature>
<proteinExistence type="inferred from homology"/>
<dbReference type="PRINTS" id="PR00834">
    <property type="entry name" value="PROTEASES2C"/>
</dbReference>
<dbReference type="PROSITE" id="PS50106">
    <property type="entry name" value="PDZ"/>
    <property type="match status" value="2"/>
</dbReference>
<evidence type="ECO:0000256" key="3">
    <source>
        <dbReference type="ARBA" id="ARBA00022729"/>
    </source>
</evidence>
<reference evidence="10 11" key="1">
    <citation type="submission" date="2024-02" db="EMBL/GenBank/DDBJ databases">
        <authorList>
            <person name="Grouzdev D."/>
        </authorList>
    </citation>
    <scope>NUCLEOTIDE SEQUENCE [LARGE SCALE GENOMIC DNA]</scope>
    <source>
        <strain evidence="10 11">9N</strain>
    </source>
</reference>
<dbReference type="Pfam" id="PF13180">
    <property type="entry name" value="PDZ_2"/>
    <property type="match status" value="1"/>
</dbReference>
<organism evidence="10 11">
    <name type="scientific">Methylocystis borbori</name>
    <dbReference type="NCBI Taxonomy" id="3118750"/>
    <lineage>
        <taxon>Bacteria</taxon>
        <taxon>Pseudomonadati</taxon>
        <taxon>Pseudomonadota</taxon>
        <taxon>Alphaproteobacteria</taxon>
        <taxon>Hyphomicrobiales</taxon>
        <taxon>Methylocystaceae</taxon>
        <taxon>Methylocystis</taxon>
    </lineage>
</organism>
<name>A0ABU7XI31_9HYPH</name>
<evidence type="ECO:0000313" key="10">
    <source>
        <dbReference type="EMBL" id="MEF3366188.1"/>
    </source>
</evidence>
<gene>
    <name evidence="10" type="ORF">V3H18_06510</name>
</gene>
<dbReference type="InterPro" id="IPR011782">
    <property type="entry name" value="Pept_S1C_Do"/>
</dbReference>
<feature type="domain" description="PDZ" evidence="9">
    <location>
        <begin position="425"/>
        <end position="466"/>
    </location>
</feature>
<keyword evidence="2" id="KW-0645">Protease</keyword>
<dbReference type="Gene3D" id="2.30.42.10">
    <property type="match status" value="2"/>
</dbReference>
<evidence type="ECO:0000313" key="11">
    <source>
        <dbReference type="Proteomes" id="UP001350748"/>
    </source>
</evidence>
<evidence type="ECO:0000256" key="1">
    <source>
        <dbReference type="ARBA" id="ARBA00010541"/>
    </source>
</evidence>
<dbReference type="InterPro" id="IPR001940">
    <property type="entry name" value="Peptidase_S1C"/>
</dbReference>
<evidence type="ECO:0000256" key="7">
    <source>
        <dbReference type="SAM" id="MobiDB-lite"/>
    </source>
</evidence>
<evidence type="ECO:0000256" key="2">
    <source>
        <dbReference type="ARBA" id="ARBA00022670"/>
    </source>
</evidence>
<dbReference type="RefSeq" id="WP_332081171.1">
    <property type="nucleotide sequence ID" value="NZ_JAZHYN010000014.1"/>
</dbReference>
<keyword evidence="4" id="KW-0677">Repeat</keyword>
<dbReference type="InterPro" id="IPR001478">
    <property type="entry name" value="PDZ"/>
</dbReference>
<evidence type="ECO:0000256" key="6">
    <source>
        <dbReference type="ARBA" id="ARBA00022825"/>
    </source>
</evidence>
<comment type="caution">
    <text evidence="10">The sequence shown here is derived from an EMBL/GenBank/DDBJ whole genome shotgun (WGS) entry which is preliminary data.</text>
</comment>
<dbReference type="PANTHER" id="PTHR22939:SF129">
    <property type="entry name" value="SERINE PROTEASE HTRA2, MITOCHONDRIAL"/>
    <property type="match status" value="1"/>
</dbReference>
<sequence>MRWFIGASRLVALAAALGVTATLIGRCAEPGPALAQPAPQEKSPGRVESFTPPAPERVVPTSRAEIAYSFAPIVKKAQPAVVNVFASRVERMPANPLLDDPIFRRFFGEGGGMPGRNMAQSLGSGVIVDQGGLVVTNNHVIEGMTDVKVALADKREIPAKILLRDPRTDLAVLKLTEGSNFPTMELGDSDALEVGDLTLAIGNPFGVGQTVTQGIISALARTHVGITDYGFFIQTDAAINPGNSGGPLVDMNGRVVGINSAIFSKSGGSVGIGFAIPVNMVKSVIAAAKGGGKLVKRPWMGASLQGLSQEIADGLGLDRPTGALLADVDPKGPTAEAGLKRGDVIISVDGQPADDPEAVGYRLGTKPLGGQATLGVLRGGKKIAAQIRLAPAPETPPRDEVKLKGRSPFTGATVVNISPAVIEEMSVQGATNGVVVAEIEDGSYAQQLNLQRGDVVLEVNDQKVDSTRELEKVTAGRAYYWKITLSRGGQVFTTVIGG</sequence>
<dbReference type="InterPro" id="IPR009003">
    <property type="entry name" value="Peptidase_S1_PA"/>
</dbReference>
<dbReference type="Gene3D" id="2.40.10.120">
    <property type="match status" value="1"/>
</dbReference>
<keyword evidence="3 8" id="KW-0732">Signal</keyword>
<evidence type="ECO:0000256" key="4">
    <source>
        <dbReference type="ARBA" id="ARBA00022737"/>
    </source>
</evidence>
<keyword evidence="6" id="KW-0720">Serine protease</keyword>
<dbReference type="SMART" id="SM00228">
    <property type="entry name" value="PDZ"/>
    <property type="match status" value="2"/>
</dbReference>
<keyword evidence="5" id="KW-0378">Hydrolase</keyword>
<dbReference type="Proteomes" id="UP001350748">
    <property type="component" value="Unassembled WGS sequence"/>
</dbReference>
<feature type="region of interest" description="Disordered" evidence="7">
    <location>
        <begin position="34"/>
        <end position="55"/>
    </location>
</feature>
<dbReference type="NCBIfam" id="TIGR02037">
    <property type="entry name" value="degP_htrA_DO"/>
    <property type="match status" value="1"/>
</dbReference>
<dbReference type="PANTHER" id="PTHR22939">
    <property type="entry name" value="SERINE PROTEASE FAMILY S1C HTRA-RELATED"/>
    <property type="match status" value="1"/>
</dbReference>
<dbReference type="Pfam" id="PF13365">
    <property type="entry name" value="Trypsin_2"/>
    <property type="match status" value="1"/>
</dbReference>
<evidence type="ECO:0000259" key="9">
    <source>
        <dbReference type="PROSITE" id="PS50106"/>
    </source>
</evidence>
<dbReference type="SUPFAM" id="SSF50494">
    <property type="entry name" value="Trypsin-like serine proteases"/>
    <property type="match status" value="1"/>
</dbReference>
<dbReference type="EMBL" id="JAZHYN010000014">
    <property type="protein sequence ID" value="MEF3366188.1"/>
    <property type="molecule type" value="Genomic_DNA"/>
</dbReference>
<dbReference type="InterPro" id="IPR036034">
    <property type="entry name" value="PDZ_sf"/>
</dbReference>
<feature type="signal peptide" evidence="8">
    <location>
        <begin position="1"/>
        <end position="21"/>
    </location>
</feature>